<feature type="transmembrane region" description="Helical" evidence="7">
    <location>
        <begin position="278"/>
        <end position="302"/>
    </location>
</feature>
<feature type="transmembrane region" description="Helical" evidence="7">
    <location>
        <begin position="80"/>
        <end position="98"/>
    </location>
</feature>
<dbReference type="OrthoDB" id="2417308at2759"/>
<feature type="transmembrane region" description="Helical" evidence="7">
    <location>
        <begin position="448"/>
        <end position="474"/>
    </location>
</feature>
<accession>S3D339</accession>
<keyword evidence="3 7" id="KW-0812">Transmembrane</keyword>
<dbReference type="GeneID" id="19464978"/>
<gene>
    <name evidence="8" type="ORF">GLAREA_05924</name>
</gene>
<dbReference type="HOGENOM" id="CLU_004495_2_4_1"/>
<dbReference type="PANTHER" id="PTHR45649">
    <property type="entry name" value="AMINO-ACID PERMEASE BAT1"/>
    <property type="match status" value="1"/>
</dbReference>
<dbReference type="OMA" id="AQACIFS"/>
<dbReference type="GO" id="GO:0022857">
    <property type="term" value="F:transmembrane transporter activity"/>
    <property type="evidence" value="ECO:0007669"/>
    <property type="project" value="InterPro"/>
</dbReference>
<dbReference type="KEGG" id="glz:GLAREA_05924"/>
<name>S3D339_GLAL2</name>
<feature type="transmembrane region" description="Helical" evidence="7">
    <location>
        <begin position="45"/>
        <end position="68"/>
    </location>
</feature>
<feature type="transmembrane region" description="Helical" evidence="7">
    <location>
        <begin position="328"/>
        <end position="350"/>
    </location>
</feature>
<keyword evidence="9" id="KW-1185">Reference proteome</keyword>
<feature type="transmembrane region" description="Helical" evidence="7">
    <location>
        <begin position="379"/>
        <end position="399"/>
    </location>
</feature>
<dbReference type="Proteomes" id="UP000016922">
    <property type="component" value="Unassembled WGS sequence"/>
</dbReference>
<sequence length="528" mass="57355">MATTYEGSKFEEKQTTETLHHDNPSKTLEKASFQNGPPREMPESFSMISGLGISFSITNSWAVYLSILGQGLIYGGPQSVILGLLVAAFVQWIITLGLSELASAFPSSGGQYHFVYILAPENMKNFSSYFVGWLSIIAWFIGASSGVSIVAVTISGLVSFWDQTFVGARWMIYLIYLATTVVTFLPQYLAPKSVPKITSLALFISLSGFVLAFILALAMKRNFNASSYITQSNLGTSGWPQGFAWVLGTINPMYAFGATDAVIHISEEIPNPKVKIPLIMNLCVLIGMVTVFPLVTVLMYTMTDMDAVIASPLPSAELIYQATGSRPVTTFLMCWIILAYATSICSAWVASGRISWAFARDGGIPFKSYFAHIDPKKEFPVRTTVATVLFVCIYGLLFLASSTAFNSIIATAVLFLNITFAVPQAFVAFRGRDKHLPSRPLSLGLSGYFVNIFSSVAAVVIVVLACFPPIYPVFVQNMNYGSVIMAGIFSILIVLWFAVGKGSFEGPKLDIDSQSSELTVGPDIVLIA</sequence>
<feature type="transmembrane region" description="Helical" evidence="7">
    <location>
        <begin position="130"/>
        <end position="158"/>
    </location>
</feature>
<evidence type="ECO:0000256" key="6">
    <source>
        <dbReference type="SAM" id="MobiDB-lite"/>
    </source>
</evidence>
<protein>
    <submittedName>
        <fullName evidence="8">Choline transporter</fullName>
    </submittedName>
</protein>
<keyword evidence="4 7" id="KW-1133">Transmembrane helix</keyword>
<evidence type="ECO:0000256" key="2">
    <source>
        <dbReference type="ARBA" id="ARBA00022448"/>
    </source>
</evidence>
<organism evidence="8 9">
    <name type="scientific">Glarea lozoyensis (strain ATCC 20868 / MF5171)</name>
    <dbReference type="NCBI Taxonomy" id="1116229"/>
    <lineage>
        <taxon>Eukaryota</taxon>
        <taxon>Fungi</taxon>
        <taxon>Dikarya</taxon>
        <taxon>Ascomycota</taxon>
        <taxon>Pezizomycotina</taxon>
        <taxon>Leotiomycetes</taxon>
        <taxon>Helotiales</taxon>
        <taxon>Helotiaceae</taxon>
        <taxon>Glarea</taxon>
    </lineage>
</organism>
<evidence type="ECO:0000313" key="8">
    <source>
        <dbReference type="EMBL" id="EPE32912.1"/>
    </source>
</evidence>
<evidence type="ECO:0000256" key="5">
    <source>
        <dbReference type="ARBA" id="ARBA00023136"/>
    </source>
</evidence>
<feature type="transmembrane region" description="Helical" evidence="7">
    <location>
        <begin position="170"/>
        <end position="188"/>
    </location>
</feature>
<evidence type="ECO:0000256" key="1">
    <source>
        <dbReference type="ARBA" id="ARBA00004141"/>
    </source>
</evidence>
<keyword evidence="5 7" id="KW-0472">Membrane</keyword>
<dbReference type="eggNOG" id="KOG1289">
    <property type="taxonomic scope" value="Eukaryota"/>
</dbReference>
<evidence type="ECO:0000256" key="3">
    <source>
        <dbReference type="ARBA" id="ARBA00022692"/>
    </source>
</evidence>
<feature type="transmembrane region" description="Helical" evidence="7">
    <location>
        <begin position="480"/>
        <end position="499"/>
    </location>
</feature>
<dbReference type="Gene3D" id="1.20.1740.10">
    <property type="entry name" value="Amino acid/polyamine transporter I"/>
    <property type="match status" value="1"/>
</dbReference>
<dbReference type="RefSeq" id="XP_008079529.1">
    <property type="nucleotide sequence ID" value="XM_008081338.1"/>
</dbReference>
<dbReference type="Pfam" id="PF13520">
    <property type="entry name" value="AA_permease_2"/>
    <property type="match status" value="1"/>
</dbReference>
<reference evidence="8 9" key="1">
    <citation type="journal article" date="2013" name="BMC Genomics">
        <title>Genomics-driven discovery of the pneumocandin biosynthetic gene cluster in the fungus Glarea lozoyensis.</title>
        <authorList>
            <person name="Chen L."/>
            <person name="Yue Q."/>
            <person name="Zhang X."/>
            <person name="Xiang M."/>
            <person name="Wang C."/>
            <person name="Li S."/>
            <person name="Che Y."/>
            <person name="Ortiz-Lopez F.J."/>
            <person name="Bills G.F."/>
            <person name="Liu X."/>
            <person name="An Z."/>
        </authorList>
    </citation>
    <scope>NUCLEOTIDE SEQUENCE [LARGE SCALE GENOMIC DNA]</scope>
    <source>
        <strain evidence="9">ATCC 20868 / MF5171</strain>
    </source>
</reference>
<dbReference type="GO" id="GO:0016020">
    <property type="term" value="C:membrane"/>
    <property type="evidence" value="ECO:0007669"/>
    <property type="project" value="UniProtKB-SubCell"/>
</dbReference>
<feature type="region of interest" description="Disordered" evidence="6">
    <location>
        <begin position="1"/>
        <end position="40"/>
    </location>
</feature>
<dbReference type="InterPro" id="IPR002293">
    <property type="entry name" value="AA/rel_permease1"/>
</dbReference>
<dbReference type="EMBL" id="KE145358">
    <property type="protein sequence ID" value="EPE32912.1"/>
    <property type="molecule type" value="Genomic_DNA"/>
</dbReference>
<dbReference type="AlphaFoldDB" id="S3D339"/>
<feature type="transmembrane region" description="Helical" evidence="7">
    <location>
        <begin position="200"/>
        <end position="219"/>
    </location>
</feature>
<proteinExistence type="predicted"/>
<dbReference type="PIRSF" id="PIRSF006060">
    <property type="entry name" value="AA_transporter"/>
    <property type="match status" value="1"/>
</dbReference>
<comment type="subcellular location">
    <subcellularLocation>
        <location evidence="1">Membrane</location>
        <topology evidence="1">Multi-pass membrane protein</topology>
    </subcellularLocation>
</comment>
<feature type="transmembrane region" description="Helical" evidence="7">
    <location>
        <begin position="405"/>
        <end position="427"/>
    </location>
</feature>
<feature type="compositionally biased region" description="Basic and acidic residues" evidence="6">
    <location>
        <begin position="8"/>
        <end position="29"/>
    </location>
</feature>
<evidence type="ECO:0000256" key="4">
    <source>
        <dbReference type="ARBA" id="ARBA00022989"/>
    </source>
</evidence>
<evidence type="ECO:0000256" key="7">
    <source>
        <dbReference type="SAM" id="Phobius"/>
    </source>
</evidence>
<dbReference type="PANTHER" id="PTHR45649:SF11">
    <property type="entry name" value="TRANSPORTER, PUTATIVE (EUROFUNG)-RELATED"/>
    <property type="match status" value="1"/>
</dbReference>
<evidence type="ECO:0000313" key="9">
    <source>
        <dbReference type="Proteomes" id="UP000016922"/>
    </source>
</evidence>
<keyword evidence="2" id="KW-0813">Transport</keyword>